<organism evidence="2">
    <name type="scientific">hydrocarbon metagenome</name>
    <dbReference type="NCBI Taxonomy" id="938273"/>
    <lineage>
        <taxon>unclassified sequences</taxon>
        <taxon>metagenomes</taxon>
        <taxon>ecological metagenomes</taxon>
    </lineage>
</organism>
<evidence type="ECO:0000256" key="1">
    <source>
        <dbReference type="ARBA" id="ARBA00022994"/>
    </source>
</evidence>
<dbReference type="EMBL" id="LNQE01001555">
    <property type="protein sequence ID" value="KUG15449.1"/>
    <property type="molecule type" value="Genomic_DNA"/>
</dbReference>
<reference evidence="2" key="1">
    <citation type="journal article" date="2015" name="Proc. Natl. Acad. Sci. U.S.A.">
        <title>Networks of energetic and metabolic interactions define dynamics in microbial communities.</title>
        <authorList>
            <person name="Embree M."/>
            <person name="Liu J.K."/>
            <person name="Al-Bassam M.M."/>
            <person name="Zengler K."/>
        </authorList>
    </citation>
    <scope>NUCLEOTIDE SEQUENCE</scope>
</reference>
<accession>A0A0W8F3K5</accession>
<evidence type="ECO:0000313" key="2">
    <source>
        <dbReference type="EMBL" id="KUG15449.1"/>
    </source>
</evidence>
<dbReference type="Pfam" id="PF02505">
    <property type="entry name" value="MCR_D"/>
    <property type="match status" value="1"/>
</dbReference>
<protein>
    <submittedName>
        <fullName evidence="2">Methyl coenzyme m reductase operon protein d</fullName>
    </submittedName>
</protein>
<dbReference type="GO" id="GO:0015948">
    <property type="term" value="P:methanogenesis"/>
    <property type="evidence" value="ECO:0007669"/>
    <property type="project" value="UniProtKB-KW"/>
</dbReference>
<name>A0A0W8F3K5_9ZZZZ</name>
<keyword evidence="1" id="KW-0484">Methanogenesis</keyword>
<dbReference type="AlphaFoldDB" id="A0A0W8F3K5"/>
<gene>
    <name evidence="2" type="ORF">ASZ90_014886</name>
</gene>
<comment type="caution">
    <text evidence="2">The sequence shown here is derived from an EMBL/GenBank/DDBJ whole genome shotgun (WGS) entry which is preliminary data.</text>
</comment>
<dbReference type="InterPro" id="IPR003901">
    <property type="entry name" value="Me_CoM_Rdtase_D"/>
</dbReference>
<dbReference type="NCBIfam" id="TIGR03260">
    <property type="entry name" value="met_CoM_red_D"/>
    <property type="match status" value="1"/>
</dbReference>
<sequence>MTEARYPQIRIVTERLLNPDTVERVMNLILATDGVRRVILNGPRLPPTISSGPAKGQPNVHVMRRTVRMGDQEMEMQVHVGTILLELESKDVIPAIRAACKAGFGELPWYIQEGRFMKTDPSLVDYAKYGPDADKAIIGMVDPKNKSGPIIIQGTK</sequence>
<proteinExistence type="predicted"/>